<dbReference type="EMBL" id="KB308685">
    <property type="protein sequence ID" value="ELT97021.1"/>
    <property type="molecule type" value="Genomic_DNA"/>
</dbReference>
<feature type="non-terminal residue" evidence="7">
    <location>
        <position position="1"/>
    </location>
</feature>
<evidence type="ECO:0000256" key="4">
    <source>
        <dbReference type="ARBA" id="ARBA00022690"/>
    </source>
</evidence>
<dbReference type="HOGENOM" id="CLU_195676_0_0_1"/>
<protein>
    <recommendedName>
        <fullName evidence="6">Antistasin-like domain-containing protein</fullName>
    </recommendedName>
</protein>
<dbReference type="GO" id="GO:0005576">
    <property type="term" value="C:extracellular region"/>
    <property type="evidence" value="ECO:0007669"/>
    <property type="project" value="UniProtKB-SubCell"/>
</dbReference>
<accession>R7U031</accession>
<keyword evidence="5" id="KW-0722">Serine protease inhibitor</keyword>
<feature type="domain" description="Antistasin-like" evidence="6">
    <location>
        <begin position="35"/>
        <end position="60"/>
    </location>
</feature>
<keyword evidence="4" id="KW-0646">Protease inhibitor</keyword>
<dbReference type="EMBL" id="AMQN01011097">
    <property type="status" value="NOT_ANNOTATED_CDS"/>
    <property type="molecule type" value="Genomic_DNA"/>
</dbReference>
<dbReference type="GO" id="GO:0004867">
    <property type="term" value="F:serine-type endopeptidase inhibitor activity"/>
    <property type="evidence" value="ECO:0007669"/>
    <property type="project" value="UniProtKB-KW"/>
</dbReference>
<keyword evidence="3" id="KW-0964">Secreted</keyword>
<evidence type="ECO:0000313" key="7">
    <source>
        <dbReference type="EMBL" id="ELT97021.1"/>
    </source>
</evidence>
<evidence type="ECO:0000256" key="3">
    <source>
        <dbReference type="ARBA" id="ARBA00022525"/>
    </source>
</evidence>
<dbReference type="EnsemblMetazoa" id="CapteT69907">
    <property type="protein sequence ID" value="CapteP69907"/>
    <property type="gene ID" value="CapteG69907"/>
</dbReference>
<comment type="similarity">
    <text evidence="2">Belongs to the protease inhibitor I15 (antistasin) family.</text>
</comment>
<feature type="domain" description="Antistasin-like" evidence="6">
    <location>
        <begin position="3"/>
        <end position="28"/>
    </location>
</feature>
<name>R7U031_CAPTE</name>
<dbReference type="InterPro" id="IPR011061">
    <property type="entry name" value="Hirudin/antistatin"/>
</dbReference>
<evidence type="ECO:0000256" key="5">
    <source>
        <dbReference type="ARBA" id="ARBA00022900"/>
    </source>
</evidence>
<dbReference type="STRING" id="283909.R7U031"/>
<dbReference type="OrthoDB" id="10021323at2759"/>
<dbReference type="InterPro" id="IPR004094">
    <property type="entry name" value="Antistasin-like"/>
</dbReference>
<feature type="non-terminal residue" evidence="7">
    <location>
        <position position="69"/>
    </location>
</feature>
<dbReference type="PROSITE" id="PS51252">
    <property type="entry name" value="ANTISTASIN"/>
    <property type="match status" value="2"/>
</dbReference>
<dbReference type="Gene3D" id="2.10.22.10">
    <property type="entry name" value="Antistasin, domain 1"/>
    <property type="match status" value="2"/>
</dbReference>
<reference evidence="7 9" key="2">
    <citation type="journal article" date="2013" name="Nature">
        <title>Insights into bilaterian evolution from three spiralian genomes.</title>
        <authorList>
            <person name="Simakov O."/>
            <person name="Marletaz F."/>
            <person name="Cho S.J."/>
            <person name="Edsinger-Gonzales E."/>
            <person name="Havlak P."/>
            <person name="Hellsten U."/>
            <person name="Kuo D.H."/>
            <person name="Larsson T."/>
            <person name="Lv J."/>
            <person name="Arendt D."/>
            <person name="Savage R."/>
            <person name="Osoegawa K."/>
            <person name="de Jong P."/>
            <person name="Grimwood J."/>
            <person name="Chapman J.A."/>
            <person name="Shapiro H."/>
            <person name="Aerts A."/>
            <person name="Otillar R.P."/>
            <person name="Terry A.Y."/>
            <person name="Boore J.L."/>
            <person name="Grigoriev I.V."/>
            <person name="Lindberg D.R."/>
            <person name="Seaver E.C."/>
            <person name="Weisblat D.A."/>
            <person name="Putnam N.H."/>
            <person name="Rokhsar D.S."/>
        </authorList>
    </citation>
    <scope>NUCLEOTIDE SEQUENCE</scope>
    <source>
        <strain evidence="7 9">I ESC-2004</strain>
    </source>
</reference>
<sequence>GHCDPVSCYMHCEHGFEVDERGCDVCQCKEAPPKCSPFQCLMYCENGFERDANGCEICKCKTQCNPITC</sequence>
<dbReference type="Pfam" id="PF02822">
    <property type="entry name" value="Antistasin"/>
    <property type="match status" value="2"/>
</dbReference>
<reference evidence="8" key="3">
    <citation type="submission" date="2015-06" db="UniProtKB">
        <authorList>
            <consortium name="EnsemblMetazoa"/>
        </authorList>
    </citation>
    <scope>IDENTIFICATION</scope>
</reference>
<proteinExistence type="inferred from homology"/>
<keyword evidence="9" id="KW-1185">Reference proteome</keyword>
<evidence type="ECO:0000313" key="8">
    <source>
        <dbReference type="EnsemblMetazoa" id="CapteP69907"/>
    </source>
</evidence>
<gene>
    <name evidence="7" type="ORF">CAPTEDRAFT_69907</name>
</gene>
<dbReference type="AlphaFoldDB" id="R7U031"/>
<evidence type="ECO:0000259" key="6">
    <source>
        <dbReference type="PROSITE" id="PS51252"/>
    </source>
</evidence>
<reference evidence="9" key="1">
    <citation type="submission" date="2012-12" db="EMBL/GenBank/DDBJ databases">
        <authorList>
            <person name="Hellsten U."/>
            <person name="Grimwood J."/>
            <person name="Chapman J.A."/>
            <person name="Shapiro H."/>
            <person name="Aerts A."/>
            <person name="Otillar R.P."/>
            <person name="Terry A.Y."/>
            <person name="Boore J.L."/>
            <person name="Simakov O."/>
            <person name="Marletaz F."/>
            <person name="Cho S.-J."/>
            <person name="Edsinger-Gonzales E."/>
            <person name="Havlak P."/>
            <person name="Kuo D.-H."/>
            <person name="Larsson T."/>
            <person name="Lv J."/>
            <person name="Arendt D."/>
            <person name="Savage R."/>
            <person name="Osoegawa K."/>
            <person name="de Jong P."/>
            <person name="Lindberg D.R."/>
            <person name="Seaver E.C."/>
            <person name="Weisblat D.A."/>
            <person name="Putnam N.H."/>
            <person name="Grigoriev I.V."/>
            <person name="Rokhsar D.S."/>
        </authorList>
    </citation>
    <scope>NUCLEOTIDE SEQUENCE</scope>
    <source>
        <strain evidence="9">I ESC-2004</strain>
    </source>
</reference>
<evidence type="ECO:0000256" key="1">
    <source>
        <dbReference type="ARBA" id="ARBA00004613"/>
    </source>
</evidence>
<evidence type="ECO:0000256" key="2">
    <source>
        <dbReference type="ARBA" id="ARBA00008768"/>
    </source>
</evidence>
<comment type="subcellular location">
    <subcellularLocation>
        <location evidence="1">Secreted</location>
    </subcellularLocation>
</comment>
<dbReference type="SUPFAM" id="SSF57262">
    <property type="entry name" value="Leech antihemostatic proteins"/>
    <property type="match status" value="2"/>
</dbReference>
<evidence type="ECO:0000313" key="9">
    <source>
        <dbReference type="Proteomes" id="UP000014760"/>
    </source>
</evidence>
<organism evidence="7">
    <name type="scientific">Capitella teleta</name>
    <name type="common">Polychaete worm</name>
    <dbReference type="NCBI Taxonomy" id="283909"/>
    <lineage>
        <taxon>Eukaryota</taxon>
        <taxon>Metazoa</taxon>
        <taxon>Spiralia</taxon>
        <taxon>Lophotrochozoa</taxon>
        <taxon>Annelida</taxon>
        <taxon>Polychaeta</taxon>
        <taxon>Sedentaria</taxon>
        <taxon>Scolecida</taxon>
        <taxon>Capitellidae</taxon>
        <taxon>Capitella</taxon>
    </lineage>
</organism>
<dbReference type="Proteomes" id="UP000014760">
    <property type="component" value="Unassembled WGS sequence"/>
</dbReference>